<dbReference type="SMART" id="SM00698">
    <property type="entry name" value="MORN"/>
    <property type="match status" value="13"/>
</dbReference>
<dbReference type="Proteomes" id="UP000039865">
    <property type="component" value="Unassembled WGS sequence"/>
</dbReference>
<dbReference type="InParanoid" id="A0A078AFY7"/>
<gene>
    <name evidence="3" type="primary">Contig15390.g16404</name>
    <name evidence="3" type="ORF">STYLEM_10149</name>
</gene>
<reference evidence="3 4" key="1">
    <citation type="submission" date="2014-06" db="EMBL/GenBank/DDBJ databases">
        <authorList>
            <person name="Swart Estienne"/>
        </authorList>
    </citation>
    <scope>NUCLEOTIDE SEQUENCE [LARGE SCALE GENOMIC DNA]</scope>
    <source>
        <strain evidence="3 4">130c</strain>
    </source>
</reference>
<evidence type="ECO:0000256" key="1">
    <source>
        <dbReference type="ARBA" id="ARBA00022737"/>
    </source>
</evidence>
<dbReference type="PANTHER" id="PTHR23084">
    <property type="entry name" value="PHOSPHATIDYLINOSITOL-4-PHOSPHATE 5-KINASE RELATED"/>
    <property type="match status" value="1"/>
</dbReference>
<dbReference type="InterPro" id="IPR003409">
    <property type="entry name" value="MORN"/>
</dbReference>
<feature type="region of interest" description="Disordered" evidence="2">
    <location>
        <begin position="1"/>
        <end position="22"/>
    </location>
</feature>
<proteinExistence type="predicted"/>
<name>A0A078AFY7_STYLE</name>
<dbReference type="SUPFAM" id="SSF82185">
    <property type="entry name" value="Histone H3 K4-specific methyltransferase SET7/9 N-terminal domain"/>
    <property type="match status" value="3"/>
</dbReference>
<evidence type="ECO:0008006" key="5">
    <source>
        <dbReference type="Google" id="ProtNLM"/>
    </source>
</evidence>
<sequence>MNQSSMFDQLDTQTSQRQIDPIKQSFISRNAKSFDKHHKQNNRTFVEQSNQINKITAHQIVHKTNDFHTGNLITNAIQVQKTDSRNAYDIMRVYNSEIQTQPFEVKRKQQTLTSPISIQNRPNTAQKLSNINNQQIRPVIDNSYQQQVVPFNQFNTLSQDSKQNSKIQLGNFIIKPENQISVYKQQQSQKEQNQGYQIMSVNQMLGKQLQFASFVTQQLQATEDRFGPRFEDNSSSGNNMKSNANKKATESFWVRYITKVQILKEVRWDLFEEGLCEYIKTFLVMNAQIIKRINWPNFLQKLKSLICDDQSTGEFENADIVHRPLEEVVESYTGPVVSFVKIIQFSQEISLDGKIMQLIEETQNKDDPVTDFRYQSEISSPKSSVMKQKQFKDSYNVEQELKQGTIRYQCGSSYRGDLFKSRKHGQGLLMLSNGDQYEGQFKSGQRNGYGVYIWGPDNRCAYKGDWVEDIREGYGEIQWDDGSRFQGQWIKGRFQSGIYVWPDGSEYSGEFNIITSDLEGQGILTLENEVVSGFWKNSKLNGYGMRKSANGEVYKGTWVNGKLENEGEYENQSGKFVGKFIKNKENGFGTKIFADGSTYSGDWKDGLQNGKGELKSANGDSYFGDFVNGFKNGRGTLKYKNGNVYEGDWKNDMQDGIGKFTLPNNNKASPFKNEYIGGFKNNLFDGKGKITNELGVIYEGDWIQQKKQGFGKLIVPRDGQNLFSKNLMQQVYVGEFFNDKIHGYGKMIFEDGSTYEGEWINGMKQGKGIEKSNQASTNAKIYKGLFENNKRVGPDWITLNEQHKNNSNNFTTVHKVINNY</sequence>
<keyword evidence="1" id="KW-0677">Repeat</keyword>
<evidence type="ECO:0000313" key="3">
    <source>
        <dbReference type="EMBL" id="CDW81139.1"/>
    </source>
</evidence>
<dbReference type="AlphaFoldDB" id="A0A078AFY7"/>
<evidence type="ECO:0000313" key="4">
    <source>
        <dbReference type="Proteomes" id="UP000039865"/>
    </source>
</evidence>
<evidence type="ECO:0000256" key="2">
    <source>
        <dbReference type="SAM" id="MobiDB-lite"/>
    </source>
</evidence>
<dbReference type="Pfam" id="PF02493">
    <property type="entry name" value="MORN"/>
    <property type="match status" value="14"/>
</dbReference>
<dbReference type="OrthoDB" id="300500at2759"/>
<feature type="compositionally biased region" description="Polar residues" evidence="2">
    <location>
        <begin position="1"/>
        <end position="18"/>
    </location>
</feature>
<dbReference type="EMBL" id="CCKQ01009641">
    <property type="protein sequence ID" value="CDW81139.1"/>
    <property type="molecule type" value="Genomic_DNA"/>
</dbReference>
<dbReference type="PANTHER" id="PTHR23084:SF263">
    <property type="entry name" value="MORN REPEAT-CONTAINING PROTEIN 1"/>
    <property type="match status" value="1"/>
</dbReference>
<accession>A0A078AFY7</accession>
<keyword evidence="4" id="KW-1185">Reference proteome</keyword>
<organism evidence="3 4">
    <name type="scientific">Stylonychia lemnae</name>
    <name type="common">Ciliate</name>
    <dbReference type="NCBI Taxonomy" id="5949"/>
    <lineage>
        <taxon>Eukaryota</taxon>
        <taxon>Sar</taxon>
        <taxon>Alveolata</taxon>
        <taxon>Ciliophora</taxon>
        <taxon>Intramacronucleata</taxon>
        <taxon>Spirotrichea</taxon>
        <taxon>Stichotrichia</taxon>
        <taxon>Sporadotrichida</taxon>
        <taxon>Oxytrichidae</taxon>
        <taxon>Stylonychinae</taxon>
        <taxon>Stylonychia</taxon>
    </lineage>
</organism>
<protein>
    <recommendedName>
        <fullName evidence="5">Morn repeat protein</fullName>
    </recommendedName>
</protein>
<dbReference type="Gene3D" id="2.20.110.10">
    <property type="entry name" value="Histone H3 K4-specific methyltransferase SET7/9 N-terminal domain"/>
    <property type="match status" value="6"/>
</dbReference>